<evidence type="ECO:0000256" key="1">
    <source>
        <dbReference type="SAM" id="Coils"/>
    </source>
</evidence>
<dbReference type="VEuPathDB" id="TrichDB:TVAG_048180"/>
<gene>
    <name evidence="2" type="ORF">TVAG_048180</name>
</gene>
<name>A2FCP2_TRIV3</name>
<reference evidence="2" key="1">
    <citation type="submission" date="2006-10" db="EMBL/GenBank/DDBJ databases">
        <authorList>
            <person name="Amadeo P."/>
            <person name="Zhao Q."/>
            <person name="Wortman J."/>
            <person name="Fraser-Liggett C."/>
            <person name="Carlton J."/>
        </authorList>
    </citation>
    <scope>NUCLEOTIDE SEQUENCE</scope>
    <source>
        <strain evidence="2">G3</strain>
    </source>
</reference>
<dbReference type="RefSeq" id="XP_001310247.1">
    <property type="nucleotide sequence ID" value="XM_001310246.1"/>
</dbReference>
<protein>
    <submittedName>
        <fullName evidence="2">Uncharacterized protein</fullName>
    </submittedName>
</protein>
<dbReference type="VEuPathDB" id="TrichDB:TVAGG3_0287390"/>
<dbReference type="Proteomes" id="UP000001542">
    <property type="component" value="Unassembled WGS sequence"/>
</dbReference>
<dbReference type="OMA" id="MMFANDR"/>
<organism evidence="2 3">
    <name type="scientific">Trichomonas vaginalis (strain ATCC PRA-98 / G3)</name>
    <dbReference type="NCBI Taxonomy" id="412133"/>
    <lineage>
        <taxon>Eukaryota</taxon>
        <taxon>Metamonada</taxon>
        <taxon>Parabasalia</taxon>
        <taxon>Trichomonadida</taxon>
        <taxon>Trichomonadidae</taxon>
        <taxon>Trichomonas</taxon>
    </lineage>
</organism>
<dbReference type="SMR" id="A2FCP2"/>
<dbReference type="KEGG" id="tva:4755098"/>
<evidence type="ECO:0000313" key="3">
    <source>
        <dbReference type="Proteomes" id="UP000001542"/>
    </source>
</evidence>
<evidence type="ECO:0000313" key="2">
    <source>
        <dbReference type="EMBL" id="EAX97317.1"/>
    </source>
</evidence>
<dbReference type="EMBL" id="DS113720">
    <property type="protein sequence ID" value="EAX97317.1"/>
    <property type="molecule type" value="Genomic_DNA"/>
</dbReference>
<keyword evidence="1" id="KW-0175">Coiled coil</keyword>
<sequence>MLPLLIIRPNSEEILSETLNISFDQSLQVNSKDFHNAILTNKSPSELFMSSILQFAQKHDPENQNILFMKPENKSNNSDLIAKLKQLQLYNEQLATQNNQLEKQIKELSMNTLSSLEKQTQQLKESLKNQDNKNEIPNDNELKLQNEISQKNIKIAQLMDDIQALNGEKSKLGSQITSLKSEIDKSLNENLILKKAAEDQSIALASNGSKIEQLQNQLKEQKEQNDKEKEEFKRKIEVLQNEKAEIIQKYKLYTNNTTDGQLEEEKRVNEDLRMQIQKLMKDIEEERNDIKRREKSLSDKQLRWKEEEQNHARILGITPEELRDTNKRFEQQMMALEKAKAELNQKRDKINSNLFKSQLAEKSVDEKLEKLEKEKQKIDQLLKEYNEKNKKREIQLDYDRLYDKDIYIEPFTEMIPRYHAEDDLDPQTQEFQEFPYDPEEDIERTQVRRPKQTGRLRDILFRITS</sequence>
<dbReference type="InParanoid" id="A2FCP2"/>
<dbReference type="STRING" id="5722.A2FCP2"/>
<feature type="coiled-coil region" evidence="1">
    <location>
        <begin position="84"/>
        <end position="395"/>
    </location>
</feature>
<dbReference type="AlphaFoldDB" id="A2FCP2"/>
<proteinExistence type="predicted"/>
<accession>A2FCP2</accession>
<reference evidence="2" key="2">
    <citation type="journal article" date="2007" name="Science">
        <title>Draft genome sequence of the sexually transmitted pathogen Trichomonas vaginalis.</title>
        <authorList>
            <person name="Carlton J.M."/>
            <person name="Hirt R.P."/>
            <person name="Silva J.C."/>
            <person name="Delcher A.L."/>
            <person name="Schatz M."/>
            <person name="Zhao Q."/>
            <person name="Wortman J.R."/>
            <person name="Bidwell S.L."/>
            <person name="Alsmark U.C.M."/>
            <person name="Besteiro S."/>
            <person name="Sicheritz-Ponten T."/>
            <person name="Noel C.J."/>
            <person name="Dacks J.B."/>
            <person name="Foster P.G."/>
            <person name="Simillion C."/>
            <person name="Van de Peer Y."/>
            <person name="Miranda-Saavedra D."/>
            <person name="Barton G.J."/>
            <person name="Westrop G.D."/>
            <person name="Mueller S."/>
            <person name="Dessi D."/>
            <person name="Fiori P.L."/>
            <person name="Ren Q."/>
            <person name="Paulsen I."/>
            <person name="Zhang H."/>
            <person name="Bastida-Corcuera F.D."/>
            <person name="Simoes-Barbosa A."/>
            <person name="Brown M.T."/>
            <person name="Hayes R.D."/>
            <person name="Mukherjee M."/>
            <person name="Okumura C.Y."/>
            <person name="Schneider R."/>
            <person name="Smith A.J."/>
            <person name="Vanacova S."/>
            <person name="Villalvazo M."/>
            <person name="Haas B.J."/>
            <person name="Pertea M."/>
            <person name="Feldblyum T.V."/>
            <person name="Utterback T.R."/>
            <person name="Shu C.L."/>
            <person name="Osoegawa K."/>
            <person name="de Jong P.J."/>
            <person name="Hrdy I."/>
            <person name="Horvathova L."/>
            <person name="Zubacova Z."/>
            <person name="Dolezal P."/>
            <person name="Malik S.B."/>
            <person name="Logsdon J.M. Jr."/>
            <person name="Henze K."/>
            <person name="Gupta A."/>
            <person name="Wang C.C."/>
            <person name="Dunne R.L."/>
            <person name="Upcroft J.A."/>
            <person name="Upcroft P."/>
            <person name="White O."/>
            <person name="Salzberg S.L."/>
            <person name="Tang P."/>
            <person name="Chiu C.-H."/>
            <person name="Lee Y.-S."/>
            <person name="Embley T.M."/>
            <person name="Coombs G.H."/>
            <person name="Mottram J.C."/>
            <person name="Tachezy J."/>
            <person name="Fraser-Liggett C.M."/>
            <person name="Johnson P.J."/>
        </authorList>
    </citation>
    <scope>NUCLEOTIDE SEQUENCE [LARGE SCALE GENOMIC DNA]</scope>
    <source>
        <strain evidence="2">G3</strain>
    </source>
</reference>
<keyword evidence="3" id="KW-1185">Reference proteome</keyword>